<evidence type="ECO:0000256" key="2">
    <source>
        <dbReference type="ARBA" id="ARBA00001946"/>
    </source>
</evidence>
<dbReference type="SFLD" id="SFLDG01129">
    <property type="entry name" value="C1.5:_HAD__Beta-PGM__Phosphata"/>
    <property type="match status" value="1"/>
</dbReference>
<dbReference type="EMBL" id="FOKJ01000005">
    <property type="protein sequence ID" value="SFA85605.1"/>
    <property type="molecule type" value="Genomic_DNA"/>
</dbReference>
<reference evidence="9 11" key="1">
    <citation type="submission" date="2016-10" db="EMBL/GenBank/DDBJ databases">
        <authorList>
            <person name="de Groot N.N."/>
        </authorList>
    </citation>
    <scope>NUCLEOTIDE SEQUENCE [LARGE SCALE GENOMIC DNA]</scope>
    <source>
        <strain evidence="9 11">DSM 381</strain>
    </source>
</reference>
<dbReference type="Gene3D" id="3.40.50.1000">
    <property type="entry name" value="HAD superfamily/HAD-like"/>
    <property type="match status" value="1"/>
</dbReference>
<dbReference type="EC" id="3.1.3.18" evidence="5"/>
<comment type="catalytic activity">
    <reaction evidence="1">
        <text>2-phosphoglycolate + H2O = glycolate + phosphate</text>
        <dbReference type="Rhea" id="RHEA:14369"/>
        <dbReference type="ChEBI" id="CHEBI:15377"/>
        <dbReference type="ChEBI" id="CHEBI:29805"/>
        <dbReference type="ChEBI" id="CHEBI:43474"/>
        <dbReference type="ChEBI" id="CHEBI:58033"/>
        <dbReference type="EC" id="3.1.3.18"/>
    </reaction>
</comment>
<accession>A0A1I3ZU52</accession>
<organism evidence="9 11">
    <name type="scientific">Azotobacter beijerinckii</name>
    <dbReference type="NCBI Taxonomy" id="170623"/>
    <lineage>
        <taxon>Bacteria</taxon>
        <taxon>Pseudomonadati</taxon>
        <taxon>Pseudomonadota</taxon>
        <taxon>Gammaproteobacteria</taxon>
        <taxon>Pseudomonadales</taxon>
        <taxon>Pseudomonadaceae</taxon>
        <taxon>Azotobacter</taxon>
    </lineage>
</organism>
<keyword evidence="7" id="KW-0119">Carbohydrate metabolism</keyword>
<sequence>MRIDLLSYSSIFFDCDGVLLDSNRVKTEAFRIIASRFGDKAADELAKFHVCNGGISRYQKFEYLFKEILGEPVEKATIQQLADEYGRLVYEHLLNCPVASGLEHMRKVTAQATWFIVSGGAESELRSVFKERGLAELFDGGIYGNPSNKDEILTNLTASGAVRKPAIFLGDSRYDHQVATRAGFDFIFVHGWTEFTTWKDYCTDENIIFIEHIEELAS</sequence>
<dbReference type="Gene3D" id="1.10.150.240">
    <property type="entry name" value="Putative phosphatase, domain 2"/>
    <property type="match status" value="1"/>
</dbReference>
<dbReference type="Pfam" id="PF13419">
    <property type="entry name" value="HAD_2"/>
    <property type="match status" value="1"/>
</dbReference>
<evidence type="ECO:0000256" key="4">
    <source>
        <dbReference type="ARBA" id="ARBA00006171"/>
    </source>
</evidence>
<evidence type="ECO:0000256" key="1">
    <source>
        <dbReference type="ARBA" id="ARBA00000830"/>
    </source>
</evidence>
<keyword evidence="6" id="KW-0479">Metal-binding</keyword>
<dbReference type="GO" id="GO:0006281">
    <property type="term" value="P:DNA repair"/>
    <property type="evidence" value="ECO:0007669"/>
    <property type="project" value="TreeGrafter"/>
</dbReference>
<dbReference type="PANTHER" id="PTHR43434">
    <property type="entry name" value="PHOSPHOGLYCOLATE PHOSPHATASE"/>
    <property type="match status" value="1"/>
</dbReference>
<evidence type="ECO:0000256" key="5">
    <source>
        <dbReference type="ARBA" id="ARBA00013078"/>
    </source>
</evidence>
<dbReference type="InterPro" id="IPR023214">
    <property type="entry name" value="HAD_sf"/>
</dbReference>
<evidence type="ECO:0000256" key="3">
    <source>
        <dbReference type="ARBA" id="ARBA00004818"/>
    </source>
</evidence>
<dbReference type="GO" id="GO:0046872">
    <property type="term" value="F:metal ion binding"/>
    <property type="evidence" value="ECO:0007669"/>
    <property type="project" value="UniProtKB-KW"/>
</dbReference>
<dbReference type="InterPro" id="IPR041492">
    <property type="entry name" value="HAD_2"/>
</dbReference>
<comment type="pathway">
    <text evidence="3">Organic acid metabolism; glycolate biosynthesis; glycolate from 2-phosphoglycolate: step 1/1.</text>
</comment>
<dbReference type="Proteomes" id="UP000198861">
    <property type="component" value="Unassembled WGS sequence"/>
</dbReference>
<dbReference type="GO" id="GO:0005829">
    <property type="term" value="C:cytosol"/>
    <property type="evidence" value="ECO:0007669"/>
    <property type="project" value="TreeGrafter"/>
</dbReference>
<dbReference type="Proteomes" id="UP000199579">
    <property type="component" value="Unassembled WGS sequence"/>
</dbReference>
<evidence type="ECO:0000313" key="11">
    <source>
        <dbReference type="Proteomes" id="UP000199579"/>
    </source>
</evidence>
<evidence type="ECO:0000256" key="7">
    <source>
        <dbReference type="ARBA" id="ARBA00023277"/>
    </source>
</evidence>
<proteinExistence type="inferred from homology"/>
<dbReference type="AlphaFoldDB" id="A0A1I3ZU52"/>
<evidence type="ECO:0000256" key="6">
    <source>
        <dbReference type="ARBA" id="ARBA00022723"/>
    </source>
</evidence>
<dbReference type="GO" id="GO:0008967">
    <property type="term" value="F:phosphoglycolate phosphatase activity"/>
    <property type="evidence" value="ECO:0007669"/>
    <property type="project" value="UniProtKB-EC"/>
</dbReference>
<dbReference type="SUPFAM" id="SSF56784">
    <property type="entry name" value="HAD-like"/>
    <property type="match status" value="1"/>
</dbReference>
<dbReference type="EMBL" id="FOSX01000007">
    <property type="protein sequence ID" value="SFK47578.1"/>
    <property type="molecule type" value="Genomic_DNA"/>
</dbReference>
<dbReference type="SFLD" id="SFLDS00003">
    <property type="entry name" value="Haloacid_Dehalogenase"/>
    <property type="match status" value="1"/>
</dbReference>
<dbReference type="InterPro" id="IPR050155">
    <property type="entry name" value="HAD-like_hydrolase_sf"/>
</dbReference>
<dbReference type="RefSeq" id="WP_090936015.1">
    <property type="nucleotide sequence ID" value="NZ_FOKJ01000005.1"/>
</dbReference>
<evidence type="ECO:0000313" key="8">
    <source>
        <dbReference type="EMBL" id="SFA85605.1"/>
    </source>
</evidence>
<name>A0A1I3ZU52_9GAMM</name>
<dbReference type="InterPro" id="IPR036412">
    <property type="entry name" value="HAD-like_sf"/>
</dbReference>
<protein>
    <recommendedName>
        <fullName evidence="5">phosphoglycolate phosphatase</fullName>
        <ecNumber evidence="5">3.1.3.18</ecNumber>
    </recommendedName>
</protein>
<gene>
    <name evidence="8" type="ORF">SAMN04244571_00590</name>
    <name evidence="9" type="ORF">SAMN04244574_00744</name>
</gene>
<dbReference type="InterPro" id="IPR023198">
    <property type="entry name" value="PGP-like_dom2"/>
</dbReference>
<comment type="cofactor">
    <cofactor evidence="2">
        <name>Mg(2+)</name>
        <dbReference type="ChEBI" id="CHEBI:18420"/>
    </cofactor>
</comment>
<evidence type="ECO:0000313" key="10">
    <source>
        <dbReference type="Proteomes" id="UP000198861"/>
    </source>
</evidence>
<reference evidence="8 10" key="2">
    <citation type="submission" date="2016-10" db="EMBL/GenBank/DDBJ databases">
        <authorList>
            <person name="Varghese N."/>
            <person name="Submissions S."/>
        </authorList>
    </citation>
    <scope>NUCLEOTIDE SEQUENCE [LARGE SCALE GENOMIC DNA]</scope>
    <source>
        <strain evidence="8 10">DSM 282</strain>
    </source>
</reference>
<dbReference type="PANTHER" id="PTHR43434:SF1">
    <property type="entry name" value="PHOSPHOGLYCOLATE PHOSPHATASE"/>
    <property type="match status" value="1"/>
</dbReference>
<evidence type="ECO:0000313" key="9">
    <source>
        <dbReference type="EMBL" id="SFK47578.1"/>
    </source>
</evidence>
<keyword evidence="10" id="KW-1185">Reference proteome</keyword>
<comment type="similarity">
    <text evidence="4">Belongs to the HAD-like hydrolase superfamily. CbbY/CbbZ/Gph/YieH family.</text>
</comment>